<dbReference type="PANTHER" id="PTHR24092:SF175">
    <property type="entry name" value="PHOSPHOLIPID-TRANSPORTING ATPASE"/>
    <property type="match status" value="1"/>
</dbReference>
<dbReference type="GO" id="GO:0140326">
    <property type="term" value="F:ATPase-coupled intramembrane lipid transporter activity"/>
    <property type="evidence" value="ECO:0007669"/>
    <property type="project" value="TreeGrafter"/>
</dbReference>
<dbReference type="EnsemblPlants" id="AET1Gv20001800.9">
    <property type="protein sequence ID" value="AET1Gv20001800.9"/>
    <property type="gene ID" value="AET1Gv20001800"/>
</dbReference>
<reference evidence="3" key="3">
    <citation type="journal article" date="2017" name="Nature">
        <title>Genome sequence of the progenitor of the wheat D genome Aegilops tauschii.</title>
        <authorList>
            <person name="Luo M.C."/>
            <person name="Gu Y.Q."/>
            <person name="Puiu D."/>
            <person name="Wang H."/>
            <person name="Twardziok S.O."/>
            <person name="Deal K.R."/>
            <person name="Huo N."/>
            <person name="Zhu T."/>
            <person name="Wang L."/>
            <person name="Wang Y."/>
            <person name="McGuire P.E."/>
            <person name="Liu S."/>
            <person name="Long H."/>
            <person name="Ramasamy R.K."/>
            <person name="Rodriguez J.C."/>
            <person name="Van S.L."/>
            <person name="Yuan L."/>
            <person name="Wang Z."/>
            <person name="Xia Z."/>
            <person name="Xiao L."/>
            <person name="Anderson O.D."/>
            <person name="Ouyang S."/>
            <person name="Liang Y."/>
            <person name="Zimin A.V."/>
            <person name="Pertea G."/>
            <person name="Qi P."/>
            <person name="Bennetzen J.L."/>
            <person name="Dai X."/>
            <person name="Dawson M.W."/>
            <person name="Muller H.G."/>
            <person name="Kugler K."/>
            <person name="Rivarola-Duarte L."/>
            <person name="Spannagl M."/>
            <person name="Mayer K.F.X."/>
            <person name="Lu F.H."/>
            <person name="Bevan M.W."/>
            <person name="Leroy P."/>
            <person name="Li P."/>
            <person name="You F.M."/>
            <person name="Sun Q."/>
            <person name="Liu Z."/>
            <person name="Lyons E."/>
            <person name="Wicker T."/>
            <person name="Salzberg S.L."/>
            <person name="Devos K.M."/>
            <person name="Dvorak J."/>
        </authorList>
    </citation>
    <scope>NUCLEOTIDE SEQUENCE [LARGE SCALE GENOMIC DNA]</scope>
    <source>
        <strain evidence="3">cv. AL8/78</strain>
    </source>
</reference>
<dbReference type="InterPro" id="IPR023298">
    <property type="entry name" value="ATPase_P-typ_TM_dom_sf"/>
</dbReference>
<keyword evidence="1" id="KW-0472">Membrane</keyword>
<reference evidence="4" key="1">
    <citation type="journal article" date="2014" name="Science">
        <title>Ancient hybridizations among the ancestral genomes of bread wheat.</title>
        <authorList>
            <consortium name="International Wheat Genome Sequencing Consortium,"/>
            <person name="Marcussen T."/>
            <person name="Sandve S.R."/>
            <person name="Heier L."/>
            <person name="Spannagl M."/>
            <person name="Pfeifer M."/>
            <person name="Jakobsen K.S."/>
            <person name="Wulff B.B."/>
            <person name="Steuernagel B."/>
            <person name="Mayer K.F."/>
            <person name="Olsen O.A."/>
        </authorList>
    </citation>
    <scope>NUCLEOTIDE SEQUENCE [LARGE SCALE GENOMIC DNA]</scope>
    <source>
        <strain evidence="4">cv. AL8/78</strain>
    </source>
</reference>
<dbReference type="Proteomes" id="UP000015105">
    <property type="component" value="Chromosome 1D"/>
</dbReference>
<keyword evidence="1" id="KW-1133">Transmembrane helix</keyword>
<feature type="domain" description="P-type ATPase N-terminal" evidence="2">
    <location>
        <begin position="2"/>
        <end position="51"/>
    </location>
</feature>
<sequence>RSNYVSTTKYSAVTFIPKSLFEQFRRVANIYFLVVACLSYTPIAPFRGATAVGPLVLVLLVTMVKEAIEDWRRKQQV</sequence>
<dbReference type="Gramene" id="AET1Gv20001800.9">
    <property type="protein sequence ID" value="AET1Gv20001800.9"/>
    <property type="gene ID" value="AET1Gv20001800"/>
</dbReference>
<dbReference type="Pfam" id="PF16209">
    <property type="entry name" value="PhoLip_ATPase_N"/>
    <property type="match status" value="1"/>
</dbReference>
<dbReference type="GO" id="GO:0005886">
    <property type="term" value="C:plasma membrane"/>
    <property type="evidence" value="ECO:0007669"/>
    <property type="project" value="TreeGrafter"/>
</dbReference>
<dbReference type="AlphaFoldDB" id="A0A452XHU4"/>
<keyword evidence="4" id="KW-1185">Reference proteome</keyword>
<evidence type="ECO:0000256" key="1">
    <source>
        <dbReference type="SAM" id="Phobius"/>
    </source>
</evidence>
<dbReference type="PANTHER" id="PTHR24092">
    <property type="entry name" value="PROBABLE PHOSPHOLIPID-TRANSPORTING ATPASE"/>
    <property type="match status" value="1"/>
</dbReference>
<evidence type="ECO:0000313" key="3">
    <source>
        <dbReference type="EnsemblPlants" id="AET1Gv20001800.9"/>
    </source>
</evidence>
<dbReference type="SUPFAM" id="SSF81665">
    <property type="entry name" value="Calcium ATPase, transmembrane domain M"/>
    <property type="match status" value="1"/>
</dbReference>
<dbReference type="GO" id="GO:0045332">
    <property type="term" value="P:phospholipid translocation"/>
    <property type="evidence" value="ECO:0007669"/>
    <property type="project" value="TreeGrafter"/>
</dbReference>
<organism evidence="3 4">
    <name type="scientific">Aegilops tauschii subsp. strangulata</name>
    <name type="common">Goatgrass</name>
    <dbReference type="NCBI Taxonomy" id="200361"/>
    <lineage>
        <taxon>Eukaryota</taxon>
        <taxon>Viridiplantae</taxon>
        <taxon>Streptophyta</taxon>
        <taxon>Embryophyta</taxon>
        <taxon>Tracheophyta</taxon>
        <taxon>Spermatophyta</taxon>
        <taxon>Magnoliopsida</taxon>
        <taxon>Liliopsida</taxon>
        <taxon>Poales</taxon>
        <taxon>Poaceae</taxon>
        <taxon>BOP clade</taxon>
        <taxon>Pooideae</taxon>
        <taxon>Triticodae</taxon>
        <taxon>Triticeae</taxon>
        <taxon>Triticinae</taxon>
        <taxon>Aegilops</taxon>
    </lineage>
</organism>
<accession>A0A452XHU4</accession>
<evidence type="ECO:0000259" key="2">
    <source>
        <dbReference type="Pfam" id="PF16209"/>
    </source>
</evidence>
<dbReference type="InterPro" id="IPR032631">
    <property type="entry name" value="P-type_ATPase_N"/>
</dbReference>
<feature type="transmembrane region" description="Helical" evidence="1">
    <location>
        <begin position="27"/>
        <end position="43"/>
    </location>
</feature>
<reference evidence="3" key="5">
    <citation type="journal article" date="2021" name="G3 (Bethesda)">
        <title>Aegilops tauschii genome assembly Aet v5.0 features greater sequence contiguity and improved annotation.</title>
        <authorList>
            <person name="Wang L."/>
            <person name="Zhu T."/>
            <person name="Rodriguez J.C."/>
            <person name="Deal K.R."/>
            <person name="Dubcovsky J."/>
            <person name="McGuire P.E."/>
            <person name="Lux T."/>
            <person name="Spannagl M."/>
            <person name="Mayer K.F.X."/>
            <person name="Baldrich P."/>
            <person name="Meyers B.C."/>
            <person name="Huo N."/>
            <person name="Gu Y.Q."/>
            <person name="Zhou H."/>
            <person name="Devos K.M."/>
            <person name="Bennetzen J.L."/>
            <person name="Unver T."/>
            <person name="Budak H."/>
            <person name="Gulick P.J."/>
            <person name="Galiba G."/>
            <person name="Kalapos B."/>
            <person name="Nelson D.R."/>
            <person name="Li P."/>
            <person name="You F.M."/>
            <person name="Luo M.C."/>
            <person name="Dvorak J."/>
        </authorList>
    </citation>
    <scope>NUCLEOTIDE SEQUENCE [LARGE SCALE GENOMIC DNA]</scope>
    <source>
        <strain evidence="3">cv. AL8/78</strain>
    </source>
</reference>
<protein>
    <recommendedName>
        <fullName evidence="2">P-type ATPase N-terminal domain-containing protein</fullName>
    </recommendedName>
</protein>
<keyword evidence="1" id="KW-0812">Transmembrane</keyword>
<name>A0A452XHU4_AEGTS</name>
<feature type="transmembrane region" description="Helical" evidence="1">
    <location>
        <begin position="49"/>
        <end position="68"/>
    </location>
</feature>
<evidence type="ECO:0000313" key="4">
    <source>
        <dbReference type="Proteomes" id="UP000015105"/>
    </source>
</evidence>
<reference evidence="4" key="2">
    <citation type="journal article" date="2017" name="Nat. Plants">
        <title>The Aegilops tauschii genome reveals multiple impacts of transposons.</title>
        <authorList>
            <person name="Zhao G."/>
            <person name="Zou C."/>
            <person name="Li K."/>
            <person name="Wang K."/>
            <person name="Li T."/>
            <person name="Gao L."/>
            <person name="Zhang X."/>
            <person name="Wang H."/>
            <person name="Yang Z."/>
            <person name="Liu X."/>
            <person name="Jiang W."/>
            <person name="Mao L."/>
            <person name="Kong X."/>
            <person name="Jiao Y."/>
            <person name="Jia J."/>
        </authorList>
    </citation>
    <scope>NUCLEOTIDE SEQUENCE [LARGE SCALE GENOMIC DNA]</scope>
    <source>
        <strain evidence="4">cv. AL8/78</strain>
    </source>
</reference>
<reference evidence="3" key="4">
    <citation type="submission" date="2019-03" db="UniProtKB">
        <authorList>
            <consortium name="EnsemblPlants"/>
        </authorList>
    </citation>
    <scope>IDENTIFICATION</scope>
</reference>
<proteinExistence type="predicted"/>